<evidence type="ECO:0000256" key="4">
    <source>
        <dbReference type="PROSITE-ProRule" id="PRU01343"/>
    </source>
</evidence>
<dbReference type="AlphaFoldDB" id="A0ABC8V9C6"/>
<keyword evidence="1" id="KW-0479">Metal-binding</keyword>
<dbReference type="Proteomes" id="UP001497457">
    <property type="component" value="Chromosome 1b"/>
</dbReference>
<evidence type="ECO:0000256" key="3">
    <source>
        <dbReference type="ARBA" id="ARBA00022833"/>
    </source>
</evidence>
<evidence type="ECO:0000313" key="7">
    <source>
        <dbReference type="EMBL" id="CAL4886374.1"/>
    </source>
</evidence>
<keyword evidence="8" id="KW-1185">Reference proteome</keyword>
<organism evidence="7 8">
    <name type="scientific">Urochloa decumbens</name>
    <dbReference type="NCBI Taxonomy" id="240449"/>
    <lineage>
        <taxon>Eukaryota</taxon>
        <taxon>Viridiplantae</taxon>
        <taxon>Streptophyta</taxon>
        <taxon>Embryophyta</taxon>
        <taxon>Tracheophyta</taxon>
        <taxon>Spermatophyta</taxon>
        <taxon>Magnoliopsida</taxon>
        <taxon>Liliopsida</taxon>
        <taxon>Poales</taxon>
        <taxon>Poaceae</taxon>
        <taxon>PACMAD clade</taxon>
        <taxon>Panicoideae</taxon>
        <taxon>Panicodae</taxon>
        <taxon>Paniceae</taxon>
        <taxon>Melinidinae</taxon>
        <taxon>Urochloa</taxon>
    </lineage>
</organism>
<evidence type="ECO:0000259" key="6">
    <source>
        <dbReference type="PROSITE" id="PS51999"/>
    </source>
</evidence>
<dbReference type="InterPro" id="IPR010666">
    <property type="entry name" value="Znf_GRF"/>
</dbReference>
<evidence type="ECO:0000256" key="5">
    <source>
        <dbReference type="SAM" id="Phobius"/>
    </source>
</evidence>
<keyword evidence="5" id="KW-0812">Transmembrane</keyword>
<keyword evidence="2 4" id="KW-0863">Zinc-finger</keyword>
<sequence>MAGESSASGGNRRCGNGVPLIWCNECGQKRIVQRRSGKQWSLGEIFYVCPNYKRDGSGCPFWYWEEEYMKLLEKEARARLASGDLRMEAVDSRIQGAEGRMEAGFGHNAISLEKEGSQLIKIGKEVVNMLKAICCVCVCMLFVMVLILFVQLKK</sequence>
<evidence type="ECO:0000256" key="2">
    <source>
        <dbReference type="ARBA" id="ARBA00022771"/>
    </source>
</evidence>
<keyword evidence="5" id="KW-1133">Transmembrane helix</keyword>
<proteinExistence type="predicted"/>
<dbReference type="PROSITE" id="PS51999">
    <property type="entry name" value="ZF_GRF"/>
    <property type="match status" value="1"/>
</dbReference>
<feature type="domain" description="GRF-type" evidence="6">
    <location>
        <begin position="23"/>
        <end position="68"/>
    </location>
</feature>
<keyword evidence="5" id="KW-0472">Membrane</keyword>
<dbReference type="Pfam" id="PF13408">
    <property type="entry name" value="Zn_ribbon_recom"/>
    <property type="match status" value="1"/>
</dbReference>
<dbReference type="GO" id="GO:0008270">
    <property type="term" value="F:zinc ion binding"/>
    <property type="evidence" value="ECO:0007669"/>
    <property type="project" value="UniProtKB-KW"/>
</dbReference>
<keyword evidence="3" id="KW-0862">Zinc</keyword>
<accession>A0ABC8V9C6</accession>
<dbReference type="PANTHER" id="PTHR33680">
    <property type="entry name" value="OS07G0190500 PROTEIN"/>
    <property type="match status" value="1"/>
</dbReference>
<dbReference type="EMBL" id="OZ075111">
    <property type="protein sequence ID" value="CAL4886374.1"/>
    <property type="molecule type" value="Genomic_DNA"/>
</dbReference>
<gene>
    <name evidence="7" type="ORF">URODEC1_LOCUS1101</name>
</gene>
<evidence type="ECO:0000313" key="8">
    <source>
        <dbReference type="Proteomes" id="UP001497457"/>
    </source>
</evidence>
<protein>
    <recommendedName>
        <fullName evidence="6">GRF-type domain-containing protein</fullName>
    </recommendedName>
</protein>
<dbReference type="InterPro" id="IPR025827">
    <property type="entry name" value="Zn_ribbon_recom_dom"/>
</dbReference>
<dbReference type="PANTHER" id="PTHR33680:SF7">
    <property type="entry name" value="OS02G0474200 PROTEIN"/>
    <property type="match status" value="1"/>
</dbReference>
<evidence type="ECO:0000256" key="1">
    <source>
        <dbReference type="ARBA" id="ARBA00022723"/>
    </source>
</evidence>
<feature type="transmembrane region" description="Helical" evidence="5">
    <location>
        <begin position="129"/>
        <end position="150"/>
    </location>
</feature>
<name>A0ABC8V9C6_9POAL</name>
<reference evidence="7" key="1">
    <citation type="submission" date="2024-10" db="EMBL/GenBank/DDBJ databases">
        <authorList>
            <person name="Ryan C."/>
        </authorList>
    </citation>
    <scope>NUCLEOTIDE SEQUENCE [LARGE SCALE GENOMIC DNA]</scope>
</reference>